<sequence length="84" mass="9407">MTLKELEMMQRSLNGINGISEVMDFMALYQKDRALRERNPGVAVYIHVDSINLCLRDALSTLSTLACSEAININVENLMEGDES</sequence>
<dbReference type="AlphaFoldDB" id="A0A1E2USM4"/>
<accession>A0A1E2USM4</accession>
<reference evidence="1 2" key="1">
    <citation type="submission" date="2016-03" db="EMBL/GenBank/DDBJ databases">
        <title>Chemosynthetic sulphur-oxidizing symbionts of marine invertebrate animals are capable of nitrogen fixation.</title>
        <authorList>
            <person name="Petersen J.M."/>
            <person name="Kemper A."/>
            <person name="Gruber-Vodicka H."/>
            <person name="Cardini U."/>
            <person name="Geest Mvander."/>
            <person name="Kleiner M."/>
            <person name="Bulgheresi S."/>
            <person name="Fussmann M."/>
            <person name="Herbold C."/>
            <person name="Seah B.K.B."/>
            <person name="Antony C.Paul."/>
            <person name="Liu D."/>
            <person name="Belitz A."/>
            <person name="Weber M."/>
        </authorList>
    </citation>
    <scope>NUCLEOTIDE SEQUENCE [LARGE SCALE GENOMIC DNA]</scope>
    <source>
        <strain evidence="1">G_D</strain>
    </source>
</reference>
<evidence type="ECO:0000313" key="2">
    <source>
        <dbReference type="Proteomes" id="UP000094849"/>
    </source>
</evidence>
<keyword evidence="2" id="KW-1185">Reference proteome</keyword>
<dbReference type="EMBL" id="LVJZ01000003">
    <property type="protein sequence ID" value="ODB97565.1"/>
    <property type="molecule type" value="Genomic_DNA"/>
</dbReference>
<proteinExistence type="predicted"/>
<evidence type="ECO:0000313" key="1">
    <source>
        <dbReference type="EMBL" id="ODB97565.1"/>
    </source>
</evidence>
<protein>
    <submittedName>
        <fullName evidence="1">Uncharacterized protein</fullName>
    </submittedName>
</protein>
<gene>
    <name evidence="1" type="ORF">A3196_12845</name>
</gene>
<dbReference type="STRING" id="1818881.A3196_12845"/>
<dbReference type="Proteomes" id="UP000094849">
    <property type="component" value="Unassembled WGS sequence"/>
</dbReference>
<organism evidence="1 2">
    <name type="scientific">Candidatus Thiodiazotropha endoloripes</name>
    <dbReference type="NCBI Taxonomy" id="1818881"/>
    <lineage>
        <taxon>Bacteria</taxon>
        <taxon>Pseudomonadati</taxon>
        <taxon>Pseudomonadota</taxon>
        <taxon>Gammaproteobacteria</taxon>
        <taxon>Chromatiales</taxon>
        <taxon>Sedimenticolaceae</taxon>
        <taxon>Candidatus Thiodiazotropha</taxon>
    </lineage>
</organism>
<dbReference type="RefSeq" id="WP_069014350.1">
    <property type="nucleotide sequence ID" value="NZ_LVJW01000003.1"/>
</dbReference>
<comment type="caution">
    <text evidence="1">The sequence shown here is derived from an EMBL/GenBank/DDBJ whole genome shotgun (WGS) entry which is preliminary data.</text>
</comment>
<name>A0A1E2USM4_9GAMM</name>